<dbReference type="Proteomes" id="UP000887159">
    <property type="component" value="Unassembled WGS sequence"/>
</dbReference>
<sequence length="330" mass="39339">MKDDISLNLTLFERHAELTFLPKKDWKLRQLLFSHRKSNERTWQRFFYEIQTYFDGWISGSNVETLDQLRELIIADQLKKSAPYELREHFLDEWSAINSPAEIAEKFEEYESVRRTLRPKFYNSFAKGRYEASGSSDTYFQRTEYPQGGSNRREKTFSFERYLLLRENFTHSRRCKQRNHRTFETLERHFSIDRTGGSAKSKQKGRSRKIELDGEEYSLTWHVVPTPSLELQAVIGSDILEQASVCFYKESVQFRKHEDKNCFLQMQVYEAEVEDEIVVQHVTNPQIRRELFELISNYEPKKTEMTNVSMRIILKRRHTGLPTCTPLIIF</sequence>
<gene>
    <name evidence="1" type="primary">pol_2848</name>
    <name evidence="1" type="ORF">TNCV_2142051</name>
</gene>
<evidence type="ECO:0000313" key="2">
    <source>
        <dbReference type="Proteomes" id="UP000887159"/>
    </source>
</evidence>
<name>A0A8X6S5D6_TRICX</name>
<comment type="caution">
    <text evidence="1">The sequence shown here is derived from an EMBL/GenBank/DDBJ whole genome shotgun (WGS) entry which is preliminary data.</text>
</comment>
<dbReference type="PANTHER" id="PTHR46888:SF1">
    <property type="entry name" value="RIBONUCLEASE H"/>
    <property type="match status" value="1"/>
</dbReference>
<dbReference type="PANTHER" id="PTHR46888">
    <property type="entry name" value="ZINC KNUCKLE DOMAINCONTAINING PROTEIN-RELATED"/>
    <property type="match status" value="1"/>
</dbReference>
<proteinExistence type="predicted"/>
<reference evidence="1" key="1">
    <citation type="submission" date="2020-08" db="EMBL/GenBank/DDBJ databases">
        <title>Multicomponent nature underlies the extraordinary mechanical properties of spider dragline silk.</title>
        <authorList>
            <person name="Kono N."/>
            <person name="Nakamura H."/>
            <person name="Mori M."/>
            <person name="Yoshida Y."/>
            <person name="Ohtoshi R."/>
            <person name="Malay A.D."/>
            <person name="Moran D.A.P."/>
            <person name="Tomita M."/>
            <person name="Numata K."/>
            <person name="Arakawa K."/>
        </authorList>
    </citation>
    <scope>NUCLEOTIDE SEQUENCE</scope>
</reference>
<protein>
    <submittedName>
        <fullName evidence="1">Retrovirus-related Pol polyprotein from transposon 17.6</fullName>
    </submittedName>
</protein>
<organism evidence="1 2">
    <name type="scientific">Trichonephila clavipes</name>
    <name type="common">Golden silk orbweaver</name>
    <name type="synonym">Nephila clavipes</name>
    <dbReference type="NCBI Taxonomy" id="2585209"/>
    <lineage>
        <taxon>Eukaryota</taxon>
        <taxon>Metazoa</taxon>
        <taxon>Ecdysozoa</taxon>
        <taxon>Arthropoda</taxon>
        <taxon>Chelicerata</taxon>
        <taxon>Arachnida</taxon>
        <taxon>Araneae</taxon>
        <taxon>Araneomorphae</taxon>
        <taxon>Entelegynae</taxon>
        <taxon>Araneoidea</taxon>
        <taxon>Nephilidae</taxon>
        <taxon>Trichonephila</taxon>
    </lineage>
</organism>
<dbReference type="SUPFAM" id="SSF47353">
    <property type="entry name" value="Retrovirus capsid dimerization domain-like"/>
    <property type="match status" value="1"/>
</dbReference>
<accession>A0A8X6S5D6</accession>
<evidence type="ECO:0000313" key="1">
    <source>
        <dbReference type="EMBL" id="GFY00813.1"/>
    </source>
</evidence>
<keyword evidence="2" id="KW-1185">Reference proteome</keyword>
<dbReference type="EMBL" id="BMAU01021221">
    <property type="protein sequence ID" value="GFY00813.1"/>
    <property type="molecule type" value="Genomic_DNA"/>
</dbReference>
<dbReference type="AlphaFoldDB" id="A0A8X6S5D6"/>